<dbReference type="SMART" id="SM00304">
    <property type="entry name" value="HAMP"/>
    <property type="match status" value="1"/>
</dbReference>
<feature type="region of interest" description="Disordered" evidence="11">
    <location>
        <begin position="469"/>
        <end position="509"/>
    </location>
</feature>
<keyword evidence="10 12" id="KW-0472">Membrane</keyword>
<dbReference type="CDD" id="cd00082">
    <property type="entry name" value="HisKA"/>
    <property type="match status" value="1"/>
</dbReference>
<dbReference type="SUPFAM" id="SSF47384">
    <property type="entry name" value="Homodimeric domain of signal transducing histidine kinase"/>
    <property type="match status" value="1"/>
</dbReference>
<comment type="subcellular location">
    <subcellularLocation>
        <location evidence="2">Cell membrane</location>
    </subcellularLocation>
</comment>
<proteinExistence type="predicted"/>
<comment type="catalytic activity">
    <reaction evidence="1">
        <text>ATP + protein L-histidine = ADP + protein N-phospho-L-histidine.</text>
        <dbReference type="EC" id="2.7.13.3"/>
    </reaction>
</comment>
<name>A0ABR8W6V2_9MICO</name>
<feature type="domain" description="HAMP" evidence="14">
    <location>
        <begin position="193"/>
        <end position="255"/>
    </location>
</feature>
<accession>A0ABR8W6V2</accession>
<dbReference type="InterPro" id="IPR004358">
    <property type="entry name" value="Sig_transdc_His_kin-like_C"/>
</dbReference>
<feature type="transmembrane region" description="Helical" evidence="12">
    <location>
        <begin position="12"/>
        <end position="36"/>
    </location>
</feature>
<dbReference type="PROSITE" id="PS50109">
    <property type="entry name" value="HIS_KIN"/>
    <property type="match status" value="1"/>
</dbReference>
<dbReference type="InterPro" id="IPR050428">
    <property type="entry name" value="TCS_sensor_his_kinase"/>
</dbReference>
<evidence type="ECO:0000256" key="4">
    <source>
        <dbReference type="ARBA" id="ARBA00022553"/>
    </source>
</evidence>
<keyword evidence="8 12" id="KW-1133">Transmembrane helix</keyword>
<dbReference type="PROSITE" id="PS50885">
    <property type="entry name" value="HAMP"/>
    <property type="match status" value="1"/>
</dbReference>
<keyword evidence="6 12" id="KW-0812">Transmembrane</keyword>
<dbReference type="SMART" id="SM00387">
    <property type="entry name" value="HATPase_c"/>
    <property type="match status" value="1"/>
</dbReference>
<evidence type="ECO:0000256" key="3">
    <source>
        <dbReference type="ARBA" id="ARBA00012438"/>
    </source>
</evidence>
<dbReference type="EC" id="2.7.13.3" evidence="3"/>
<dbReference type="EMBL" id="JACSPX010000003">
    <property type="protein sequence ID" value="MBD8012744.1"/>
    <property type="molecule type" value="Genomic_DNA"/>
</dbReference>
<protein>
    <recommendedName>
        <fullName evidence="3">histidine kinase</fullName>
        <ecNumber evidence="3">2.7.13.3</ecNumber>
    </recommendedName>
</protein>
<feature type="compositionally biased region" description="Basic and acidic residues" evidence="11">
    <location>
        <begin position="500"/>
        <end position="509"/>
    </location>
</feature>
<comment type="caution">
    <text evidence="15">The sequence shown here is derived from an EMBL/GenBank/DDBJ whole genome shotgun (WGS) entry which is preliminary data.</text>
</comment>
<dbReference type="Pfam" id="PF02518">
    <property type="entry name" value="HATPase_c"/>
    <property type="match status" value="1"/>
</dbReference>
<keyword evidence="16" id="KW-1185">Reference proteome</keyword>
<evidence type="ECO:0000256" key="1">
    <source>
        <dbReference type="ARBA" id="ARBA00000085"/>
    </source>
</evidence>
<dbReference type="InterPro" id="IPR036890">
    <property type="entry name" value="HATPase_C_sf"/>
</dbReference>
<evidence type="ECO:0000256" key="8">
    <source>
        <dbReference type="ARBA" id="ARBA00022989"/>
    </source>
</evidence>
<feature type="domain" description="Histidine kinase" evidence="13">
    <location>
        <begin position="270"/>
        <end position="489"/>
    </location>
</feature>
<keyword evidence="4" id="KW-0597">Phosphoprotein</keyword>
<gene>
    <name evidence="15" type="ORF">H9633_10595</name>
</gene>
<organism evidence="15 16">
    <name type="scientific">Microbacterium commune</name>
    <dbReference type="NCBI Taxonomy" id="2762219"/>
    <lineage>
        <taxon>Bacteria</taxon>
        <taxon>Bacillati</taxon>
        <taxon>Actinomycetota</taxon>
        <taxon>Actinomycetes</taxon>
        <taxon>Micrococcales</taxon>
        <taxon>Microbacteriaceae</taxon>
        <taxon>Microbacterium</taxon>
    </lineage>
</organism>
<evidence type="ECO:0000256" key="5">
    <source>
        <dbReference type="ARBA" id="ARBA00022679"/>
    </source>
</evidence>
<dbReference type="Pfam" id="PF00512">
    <property type="entry name" value="HisKA"/>
    <property type="match status" value="1"/>
</dbReference>
<evidence type="ECO:0000256" key="11">
    <source>
        <dbReference type="SAM" id="MobiDB-lite"/>
    </source>
</evidence>
<evidence type="ECO:0000256" key="10">
    <source>
        <dbReference type="ARBA" id="ARBA00023136"/>
    </source>
</evidence>
<evidence type="ECO:0000313" key="15">
    <source>
        <dbReference type="EMBL" id="MBD8012744.1"/>
    </source>
</evidence>
<evidence type="ECO:0000256" key="6">
    <source>
        <dbReference type="ARBA" id="ARBA00022692"/>
    </source>
</evidence>
<evidence type="ECO:0000259" key="14">
    <source>
        <dbReference type="PROSITE" id="PS50885"/>
    </source>
</evidence>
<dbReference type="Gene3D" id="3.30.565.10">
    <property type="entry name" value="Histidine kinase-like ATPase, C-terminal domain"/>
    <property type="match status" value="1"/>
</dbReference>
<dbReference type="InterPro" id="IPR005467">
    <property type="entry name" value="His_kinase_dom"/>
</dbReference>
<dbReference type="SMART" id="SM00388">
    <property type="entry name" value="HisKA"/>
    <property type="match status" value="1"/>
</dbReference>
<sequence length="509" mass="53990">MLPHPLSLQARLMAAVIGFVSLILVIVAIITSATLGKTLEDDLQRKLVATSKVTTALVTSRATAAELRGEPLTAENAVSGGIVQTGSLLLAVLPPDTPASGVIVTPESRRDLPARDLLTLTAALQESDSATVTVHDVGSFRVMVDRTENGVVVITGLPRAEVQHTMTSLFTVIALATLGGLILLALTTALTISMGLRPLRAVAATASRVAGQPLDRGEVSITERVPDYEADPRTEVGRVGVALNTLLDHVDSSLSARQRNEERMRRFVADASHELRTPLASIRGYSELSLRALRQSQDAPTVENTTSALERIQAQSLRMTRLVEDLLLLARLDEGAELVHGEVDLSQLAVEALADAQPTAPDHHWKLETPGEPVVVAGDVGRLHQVVGNLLANARTHTPEGTTITLSVSATPSGAELRVHDDGPGIDPDVREELFARFARGDVSRARQTGGTGLGLAIAKAIVEGHGGTISVESTPGDTSFTMRLPRGEQATPARSAQARSERDEHPDQ</sequence>
<evidence type="ECO:0000256" key="2">
    <source>
        <dbReference type="ARBA" id="ARBA00004236"/>
    </source>
</evidence>
<keyword evidence="5" id="KW-0808">Transferase</keyword>
<dbReference type="Gene3D" id="6.10.340.10">
    <property type="match status" value="1"/>
</dbReference>
<evidence type="ECO:0000256" key="7">
    <source>
        <dbReference type="ARBA" id="ARBA00022777"/>
    </source>
</evidence>
<evidence type="ECO:0000313" key="16">
    <source>
        <dbReference type="Proteomes" id="UP000611521"/>
    </source>
</evidence>
<feature type="compositionally biased region" description="Polar residues" evidence="11">
    <location>
        <begin position="471"/>
        <end position="482"/>
    </location>
</feature>
<evidence type="ECO:0000256" key="9">
    <source>
        <dbReference type="ARBA" id="ARBA00023012"/>
    </source>
</evidence>
<reference evidence="15 16" key="1">
    <citation type="submission" date="2020-08" db="EMBL/GenBank/DDBJ databases">
        <title>A Genomic Blueprint of the Chicken Gut Microbiome.</title>
        <authorList>
            <person name="Gilroy R."/>
            <person name="Ravi A."/>
            <person name="Getino M."/>
            <person name="Pursley I."/>
            <person name="Horton D.L."/>
            <person name="Alikhan N.-F."/>
            <person name="Baker D."/>
            <person name="Gharbi K."/>
            <person name="Hall N."/>
            <person name="Watson M."/>
            <person name="Adriaenssens E.M."/>
            <person name="Foster-Nyarko E."/>
            <person name="Jarju S."/>
            <person name="Secka A."/>
            <person name="Antonio M."/>
            <person name="Oren A."/>
            <person name="Chaudhuri R."/>
            <person name="La Ragione R.M."/>
            <person name="Hildebrand F."/>
            <person name="Pallen M.J."/>
        </authorList>
    </citation>
    <scope>NUCLEOTIDE SEQUENCE [LARGE SCALE GENOMIC DNA]</scope>
    <source>
        <strain evidence="15 16">Re1</strain>
    </source>
</reference>
<evidence type="ECO:0000259" key="13">
    <source>
        <dbReference type="PROSITE" id="PS50109"/>
    </source>
</evidence>
<dbReference type="Gene3D" id="1.10.287.130">
    <property type="match status" value="1"/>
</dbReference>
<feature type="transmembrane region" description="Helical" evidence="12">
    <location>
        <begin position="169"/>
        <end position="192"/>
    </location>
</feature>
<dbReference type="InterPro" id="IPR003660">
    <property type="entry name" value="HAMP_dom"/>
</dbReference>
<keyword evidence="7" id="KW-0418">Kinase</keyword>
<dbReference type="SUPFAM" id="SSF55874">
    <property type="entry name" value="ATPase domain of HSP90 chaperone/DNA topoisomerase II/histidine kinase"/>
    <property type="match status" value="1"/>
</dbReference>
<dbReference type="PANTHER" id="PTHR45436:SF5">
    <property type="entry name" value="SENSOR HISTIDINE KINASE TRCS"/>
    <property type="match status" value="1"/>
</dbReference>
<dbReference type="PANTHER" id="PTHR45436">
    <property type="entry name" value="SENSOR HISTIDINE KINASE YKOH"/>
    <property type="match status" value="1"/>
</dbReference>
<dbReference type="PRINTS" id="PR00344">
    <property type="entry name" value="BCTRLSENSOR"/>
</dbReference>
<dbReference type="CDD" id="cd00075">
    <property type="entry name" value="HATPase"/>
    <property type="match status" value="1"/>
</dbReference>
<dbReference type="InterPro" id="IPR003594">
    <property type="entry name" value="HATPase_dom"/>
</dbReference>
<keyword evidence="9" id="KW-0902">Two-component regulatory system</keyword>
<dbReference type="InterPro" id="IPR003661">
    <property type="entry name" value="HisK_dim/P_dom"/>
</dbReference>
<dbReference type="InterPro" id="IPR036097">
    <property type="entry name" value="HisK_dim/P_sf"/>
</dbReference>
<evidence type="ECO:0000256" key="12">
    <source>
        <dbReference type="SAM" id="Phobius"/>
    </source>
</evidence>
<dbReference type="Proteomes" id="UP000611521">
    <property type="component" value="Unassembled WGS sequence"/>
</dbReference>